<dbReference type="EMBL" id="CP019352">
    <property type="protein sequence ID" value="APX99713.1"/>
    <property type="molecule type" value="Genomic_DNA"/>
</dbReference>
<gene>
    <name evidence="1" type="ORF">BWR22_05115</name>
</gene>
<dbReference type="RefSeq" id="WP_076732342.1">
    <property type="nucleotide sequence ID" value="NZ_CP019352.1"/>
</dbReference>
<evidence type="ECO:0000313" key="1">
    <source>
        <dbReference type="EMBL" id="APX99713.1"/>
    </source>
</evidence>
<accession>A0AAC9LKD1</accession>
<dbReference type="Gene3D" id="3.20.20.190">
    <property type="entry name" value="Phosphatidylinositol (PI) phosphodiesterase"/>
    <property type="match status" value="1"/>
</dbReference>
<dbReference type="Proteomes" id="UP000187506">
    <property type="component" value="Chromosome"/>
</dbReference>
<dbReference type="Pfam" id="PF16670">
    <property type="entry name" value="PI-PLC-C1"/>
    <property type="match status" value="1"/>
</dbReference>
<dbReference type="SUPFAM" id="SSF51695">
    <property type="entry name" value="PLC-like phosphodiesterases"/>
    <property type="match status" value="1"/>
</dbReference>
<dbReference type="CDD" id="cd08589">
    <property type="entry name" value="PI-PLCc_SaPLC1_like"/>
    <property type="match status" value="1"/>
</dbReference>
<dbReference type="AlphaFoldDB" id="A0AAC9LKD1"/>
<evidence type="ECO:0008006" key="3">
    <source>
        <dbReference type="Google" id="ProtNLM"/>
    </source>
</evidence>
<protein>
    <recommendedName>
        <fullName evidence="3">Calcium-dependent phosphoinositide phospholipase C</fullName>
    </recommendedName>
</protein>
<sequence>MNKTVSLSSIAVLATVILFMSLNSCKQEEKVISIENNTVLLPADTKINQIQVLGTHNSYAKPVDPKVIELADPILKQMGAKFMESMTPEQLKSFNENHPHGINFKDGLAYEHPDFNTQLNAGLRSLEIDVHYDPTGNRFTKPASYELLKQKGVTNLLPFDSLGLKKPGFKVFHAADLDFRSHYTTFKQALTVLKDWSNKNPSHAPIYIMIEAKDMGLPIFPNPSKVLPFTADTYDLLDAEVLNTLGKDKVITPSDVKGDFSTLEEAVLANNWPTIENAQGKFVFMLLPGSAGVAEEDIYVENHPNLDGRAMFVRSKIGRPHAAFLLLDNALVRKKDIQNAVKKGYLVRTRSDIETYEAKMNDYSRAEAAFESGAQVISTDFFKPGNAYGTDYVVKMPNGKPTRLNPINTSK</sequence>
<dbReference type="InterPro" id="IPR032075">
    <property type="entry name" value="PI-PLC-C1"/>
</dbReference>
<dbReference type="InterPro" id="IPR017946">
    <property type="entry name" value="PLC-like_Pdiesterase_TIM-brl"/>
</dbReference>
<name>A0AAC9LKD1_9FLAO</name>
<keyword evidence="2" id="KW-1185">Reference proteome</keyword>
<proteinExistence type="predicted"/>
<evidence type="ECO:0000313" key="2">
    <source>
        <dbReference type="Proteomes" id="UP000187506"/>
    </source>
</evidence>
<dbReference type="GO" id="GO:0008081">
    <property type="term" value="F:phosphoric diester hydrolase activity"/>
    <property type="evidence" value="ECO:0007669"/>
    <property type="project" value="InterPro"/>
</dbReference>
<dbReference type="GO" id="GO:0006629">
    <property type="term" value="P:lipid metabolic process"/>
    <property type="evidence" value="ECO:0007669"/>
    <property type="project" value="InterPro"/>
</dbReference>
<organism evidence="1 2">
    <name type="scientific">Lacinutrix venerupis</name>
    <dbReference type="NCBI Taxonomy" id="1486034"/>
    <lineage>
        <taxon>Bacteria</taxon>
        <taxon>Pseudomonadati</taxon>
        <taxon>Bacteroidota</taxon>
        <taxon>Flavobacteriia</taxon>
        <taxon>Flavobacteriales</taxon>
        <taxon>Flavobacteriaceae</taxon>
        <taxon>Lacinutrix</taxon>
    </lineage>
</organism>
<dbReference type="KEGG" id="lvn:BWR22_05115"/>
<reference evidence="1 2" key="1">
    <citation type="submission" date="2017-01" db="EMBL/GenBank/DDBJ databases">
        <title>Complete genome of Lacinutrix venerupis DOK2-8 isolated from seawater in Dokdo.</title>
        <authorList>
            <person name="Chi W.-J."/>
            <person name="Kim J.H."/>
        </authorList>
    </citation>
    <scope>NUCLEOTIDE SEQUENCE [LARGE SCALE GENOMIC DNA]</scope>
    <source>
        <strain evidence="1 2">DOK2-8</strain>
    </source>
</reference>